<feature type="chain" id="PRO_5045399077" description="Secreted protein" evidence="1">
    <location>
        <begin position="24"/>
        <end position="124"/>
    </location>
</feature>
<reference evidence="2 3" key="1">
    <citation type="journal article" date="2024" name="Commun. Biol.">
        <title>Comparative genomic analysis of thermophilic fungi reveals convergent evolutionary adaptations and gene losses.</title>
        <authorList>
            <person name="Steindorff A.S."/>
            <person name="Aguilar-Pontes M.V."/>
            <person name="Robinson A.J."/>
            <person name="Andreopoulos B."/>
            <person name="LaButti K."/>
            <person name="Kuo A."/>
            <person name="Mondo S."/>
            <person name="Riley R."/>
            <person name="Otillar R."/>
            <person name="Haridas S."/>
            <person name="Lipzen A."/>
            <person name="Grimwood J."/>
            <person name="Schmutz J."/>
            <person name="Clum A."/>
            <person name="Reid I.D."/>
            <person name="Moisan M.C."/>
            <person name="Butler G."/>
            <person name="Nguyen T.T.M."/>
            <person name="Dewar K."/>
            <person name="Conant G."/>
            <person name="Drula E."/>
            <person name="Henrissat B."/>
            <person name="Hansel C."/>
            <person name="Singer S."/>
            <person name="Hutchinson M.I."/>
            <person name="de Vries R.P."/>
            <person name="Natvig D.O."/>
            <person name="Powell A.J."/>
            <person name="Tsang A."/>
            <person name="Grigoriev I.V."/>
        </authorList>
    </citation>
    <scope>NUCLEOTIDE SEQUENCE [LARGE SCALE GENOMIC DNA]</scope>
    <source>
        <strain evidence="2 3">CBS 494.80</strain>
    </source>
</reference>
<dbReference type="Proteomes" id="UP001595075">
    <property type="component" value="Unassembled WGS sequence"/>
</dbReference>
<feature type="signal peptide" evidence="1">
    <location>
        <begin position="1"/>
        <end position="23"/>
    </location>
</feature>
<protein>
    <recommendedName>
        <fullName evidence="4">Secreted protein</fullName>
    </recommendedName>
</protein>
<comment type="caution">
    <text evidence="2">The sequence shown here is derived from an EMBL/GenBank/DDBJ whole genome shotgun (WGS) entry which is preliminary data.</text>
</comment>
<accession>A0ABR4CMS4</accession>
<evidence type="ECO:0000256" key="1">
    <source>
        <dbReference type="SAM" id="SignalP"/>
    </source>
</evidence>
<keyword evidence="3" id="KW-1185">Reference proteome</keyword>
<dbReference type="EMBL" id="JAZHXI010000005">
    <property type="protein sequence ID" value="KAL2071291.1"/>
    <property type="molecule type" value="Genomic_DNA"/>
</dbReference>
<organism evidence="2 3">
    <name type="scientific">Oculimacula yallundae</name>
    <dbReference type="NCBI Taxonomy" id="86028"/>
    <lineage>
        <taxon>Eukaryota</taxon>
        <taxon>Fungi</taxon>
        <taxon>Dikarya</taxon>
        <taxon>Ascomycota</taxon>
        <taxon>Pezizomycotina</taxon>
        <taxon>Leotiomycetes</taxon>
        <taxon>Helotiales</taxon>
        <taxon>Ploettnerulaceae</taxon>
        <taxon>Oculimacula</taxon>
    </lineage>
</organism>
<gene>
    <name evidence="2" type="ORF">VTL71DRAFT_12526</name>
</gene>
<evidence type="ECO:0008006" key="4">
    <source>
        <dbReference type="Google" id="ProtNLM"/>
    </source>
</evidence>
<evidence type="ECO:0000313" key="2">
    <source>
        <dbReference type="EMBL" id="KAL2071291.1"/>
    </source>
</evidence>
<sequence length="124" mass="14371">MIDPMGWCYCIFAAFGSWLCVEQIHFLHGNGVICIKDTRIAYLATWPLNTLRTTPTPNTVMVITPTSFEENKPFIVQTMQTKKCIHWERSLRAWFSDVVVDCASGLKYIINQLRCFLRMDNALY</sequence>
<evidence type="ECO:0000313" key="3">
    <source>
        <dbReference type="Proteomes" id="UP001595075"/>
    </source>
</evidence>
<proteinExistence type="predicted"/>
<keyword evidence="1" id="KW-0732">Signal</keyword>
<name>A0ABR4CMS4_9HELO</name>